<proteinExistence type="predicted"/>
<evidence type="ECO:0008006" key="3">
    <source>
        <dbReference type="Google" id="ProtNLM"/>
    </source>
</evidence>
<evidence type="ECO:0000313" key="2">
    <source>
        <dbReference type="Proteomes" id="UP000306630"/>
    </source>
</evidence>
<protein>
    <recommendedName>
        <fullName evidence="3">Phosphoribosyltransferase</fullName>
    </recommendedName>
</protein>
<accession>A0A4S1ZK85</accession>
<gene>
    <name evidence="1" type="ORF">E5333_00155</name>
</gene>
<dbReference type="Proteomes" id="UP000306630">
    <property type="component" value="Unassembled WGS sequence"/>
</dbReference>
<comment type="caution">
    <text evidence="1">The sequence shown here is derived from an EMBL/GenBank/DDBJ whole genome shotgun (WGS) entry which is preliminary data.</text>
</comment>
<reference evidence="1 2" key="1">
    <citation type="submission" date="2019-04" db="EMBL/GenBank/DDBJ databases">
        <title>Microbes associate with the intestines of laboratory mice.</title>
        <authorList>
            <person name="Navarre W."/>
            <person name="Wong E."/>
            <person name="Huang K."/>
            <person name="Tropini C."/>
            <person name="Ng K."/>
            <person name="Yu B."/>
        </authorList>
    </citation>
    <scope>NUCLEOTIDE SEQUENCE [LARGE SCALE GENOMIC DNA]</scope>
    <source>
        <strain evidence="1 2">NM06_A21</strain>
    </source>
</reference>
<dbReference type="EMBL" id="SRYD01000001">
    <property type="protein sequence ID" value="TGY76776.1"/>
    <property type="molecule type" value="Genomic_DNA"/>
</dbReference>
<evidence type="ECO:0000313" key="1">
    <source>
        <dbReference type="EMBL" id="TGY76776.1"/>
    </source>
</evidence>
<sequence>MNTGSLLDGVTEVLADFEAPDGSTALGDLSSQRKDIFAVHSRKQWDKSTEARCNFDFRPRLNPRAGLWFISLWQKSLMGRTLTEIKSDPAEIPHFADAVSDFIVKLLGPALPSGQWCICTTPKRRHKVRNFASLICENIHRQLQIPFYEDVAFCRSRQRINAVFTLNILPKEPNIIVFDDFVTTGSTLRGMHELLLPYGKNMLFVAGINNKL</sequence>
<dbReference type="SUPFAM" id="SSF53271">
    <property type="entry name" value="PRTase-like"/>
    <property type="match status" value="1"/>
</dbReference>
<dbReference type="InterPro" id="IPR029057">
    <property type="entry name" value="PRTase-like"/>
</dbReference>
<organism evidence="1 2">
    <name type="scientific">Muribaculum intestinale</name>
    <dbReference type="NCBI Taxonomy" id="1796646"/>
    <lineage>
        <taxon>Bacteria</taxon>
        <taxon>Pseudomonadati</taxon>
        <taxon>Bacteroidota</taxon>
        <taxon>Bacteroidia</taxon>
        <taxon>Bacteroidales</taxon>
        <taxon>Muribaculaceae</taxon>
        <taxon>Muribaculum</taxon>
    </lineage>
</organism>
<dbReference type="AlphaFoldDB" id="A0A4S1ZK85"/>
<name>A0A4S1ZK85_9BACT</name>